<dbReference type="RefSeq" id="WP_191201758.1">
    <property type="nucleotide sequence ID" value="NZ_JACXZA010000001.1"/>
</dbReference>
<evidence type="ECO:0008006" key="3">
    <source>
        <dbReference type="Google" id="ProtNLM"/>
    </source>
</evidence>
<reference evidence="1 2" key="1">
    <citation type="submission" date="2020-09" db="EMBL/GenBank/DDBJ databases">
        <title>Paenibacillus sp. strain PR3 16S rRNA gene Genome sequencing and assembly.</title>
        <authorList>
            <person name="Kim J."/>
        </authorList>
    </citation>
    <scope>NUCLEOTIDE SEQUENCE [LARGE SCALE GENOMIC DNA]</scope>
    <source>
        <strain evidence="1 2">PR3</strain>
    </source>
</reference>
<organism evidence="1 2">
    <name type="scientific">Paenibacillus terricola</name>
    <dbReference type="NCBI Taxonomy" id="2763503"/>
    <lineage>
        <taxon>Bacteria</taxon>
        <taxon>Bacillati</taxon>
        <taxon>Bacillota</taxon>
        <taxon>Bacilli</taxon>
        <taxon>Bacillales</taxon>
        <taxon>Paenibacillaceae</taxon>
        <taxon>Paenibacillus</taxon>
    </lineage>
</organism>
<evidence type="ECO:0000313" key="2">
    <source>
        <dbReference type="Proteomes" id="UP000609346"/>
    </source>
</evidence>
<dbReference type="EMBL" id="JACXZA010000001">
    <property type="protein sequence ID" value="MBD3917467.1"/>
    <property type="molecule type" value="Genomic_DNA"/>
</dbReference>
<evidence type="ECO:0000313" key="1">
    <source>
        <dbReference type="EMBL" id="MBD3917467.1"/>
    </source>
</evidence>
<protein>
    <recommendedName>
        <fullName evidence="3">Exosporium leader peptide</fullName>
    </recommendedName>
</protein>
<sequence>MAIQFLDERLSVHRNNSAGAEPITTTPLLIGDIGLQTVAAAPAGNSGLVRIALTGVAGVDIGAENTANVTLTIERNGTGTAGTGIVIYTDTLFLGGGSFDNPPISVVAGDFPPASVVEVGQIRYSLFISSDSDILLMGPAVFNGSASAGTT</sequence>
<comment type="caution">
    <text evidence="1">The sequence shown here is derived from an EMBL/GenBank/DDBJ whole genome shotgun (WGS) entry which is preliminary data.</text>
</comment>
<gene>
    <name evidence="1" type="ORF">H8B09_01770</name>
</gene>
<keyword evidence="2" id="KW-1185">Reference proteome</keyword>
<proteinExistence type="predicted"/>
<name>A0ABR8MRC4_9BACL</name>
<accession>A0ABR8MRC4</accession>
<dbReference type="Proteomes" id="UP000609346">
    <property type="component" value="Unassembled WGS sequence"/>
</dbReference>